<keyword evidence="5 6" id="KW-0472">Membrane</keyword>
<dbReference type="Pfam" id="PF01384">
    <property type="entry name" value="PHO4"/>
    <property type="match status" value="1"/>
</dbReference>
<dbReference type="GO" id="GO:0005315">
    <property type="term" value="F:phosphate transmembrane transporter activity"/>
    <property type="evidence" value="ECO:0007669"/>
    <property type="project" value="InterPro"/>
</dbReference>
<evidence type="ECO:0000256" key="4">
    <source>
        <dbReference type="ARBA" id="ARBA00022989"/>
    </source>
</evidence>
<evidence type="ECO:0000256" key="3">
    <source>
        <dbReference type="ARBA" id="ARBA00022692"/>
    </source>
</evidence>
<sequence length="336" mass="35493">MHSIQLAIWAVATLVVVALVFDFMNGFHDAANSIATVVSTGVLKPQQAVAFAAAFNVIAYFIFHLKVAQTVGKGTIDPGIVDHYVVFGALVGAIGWNIVTWYYGIPSSSSHALIGGLVGSALAKSGWAALNWDGLLKTVTFIIVSPLLGFVLGSFFMLLVSWIYFRTPPSKVDRRFRRLQLVSAGLYSLGHGGNDAQKTIGIIWMLLIATGYASAAADAPPLWVIGGCYLSMGLGTLFGGWRIVRTMGQKITKLKPVGGFCAEAGGAITLFIASFLGIPVSTTHTITGAIVGVGATQKLSAVRWGVAGNIVWAWVLTIPASAALAAAGWWLGHRFL</sequence>
<evidence type="ECO:0000256" key="5">
    <source>
        <dbReference type="ARBA" id="ARBA00023136"/>
    </source>
</evidence>
<dbReference type="PANTHER" id="PTHR11101:SF80">
    <property type="entry name" value="PHOSPHATE TRANSPORTER"/>
    <property type="match status" value="1"/>
</dbReference>
<feature type="transmembrane region" description="Helical" evidence="6">
    <location>
        <begin position="310"/>
        <end position="331"/>
    </location>
</feature>
<keyword evidence="2" id="KW-0813">Transport</keyword>
<evidence type="ECO:0000256" key="2">
    <source>
        <dbReference type="ARBA" id="ARBA00022448"/>
    </source>
</evidence>
<dbReference type="GeneID" id="69969157"/>
<feature type="transmembrane region" description="Helical" evidence="6">
    <location>
        <begin position="142"/>
        <end position="165"/>
    </location>
</feature>
<dbReference type="GO" id="GO:0035435">
    <property type="term" value="P:phosphate ion transmembrane transport"/>
    <property type="evidence" value="ECO:0007669"/>
    <property type="project" value="TreeGrafter"/>
</dbReference>
<name>A0A0P0RA66_9BURK</name>
<keyword evidence="4 6" id="KW-1133">Transmembrane helix</keyword>
<proteinExistence type="predicted"/>
<dbReference type="PANTHER" id="PTHR11101">
    <property type="entry name" value="PHOSPHATE TRANSPORTER"/>
    <property type="match status" value="1"/>
</dbReference>
<accession>A0A0P0RA66</accession>
<organism evidence="7 8">
    <name type="scientific">Paraburkholderia caribensis MBA4</name>
    <dbReference type="NCBI Taxonomy" id="1323664"/>
    <lineage>
        <taxon>Bacteria</taxon>
        <taxon>Pseudomonadati</taxon>
        <taxon>Pseudomonadota</taxon>
        <taxon>Betaproteobacteria</taxon>
        <taxon>Burkholderiales</taxon>
        <taxon>Burkholderiaceae</taxon>
        <taxon>Paraburkholderia</taxon>
    </lineage>
</organism>
<dbReference type="InterPro" id="IPR001204">
    <property type="entry name" value="Phos_transporter"/>
</dbReference>
<feature type="transmembrane region" description="Helical" evidence="6">
    <location>
        <begin position="6"/>
        <end position="27"/>
    </location>
</feature>
<evidence type="ECO:0000313" key="7">
    <source>
        <dbReference type="EMBL" id="ALL65064.1"/>
    </source>
</evidence>
<dbReference type="GO" id="GO:0016020">
    <property type="term" value="C:membrane"/>
    <property type="evidence" value="ECO:0007669"/>
    <property type="project" value="UniProtKB-SubCell"/>
</dbReference>
<feature type="transmembrane region" description="Helical" evidence="6">
    <location>
        <begin position="256"/>
        <end position="278"/>
    </location>
</feature>
<evidence type="ECO:0000256" key="6">
    <source>
        <dbReference type="SAM" id="Phobius"/>
    </source>
</evidence>
<gene>
    <name evidence="7" type="ORF">K788_0002565</name>
</gene>
<evidence type="ECO:0000256" key="1">
    <source>
        <dbReference type="ARBA" id="ARBA00004141"/>
    </source>
</evidence>
<feature type="transmembrane region" description="Helical" evidence="6">
    <location>
        <begin position="199"/>
        <end position="217"/>
    </location>
</feature>
<protein>
    <submittedName>
        <fullName evidence="7">Putative low-affinity inorganic phosphate transporter</fullName>
    </submittedName>
</protein>
<keyword evidence="3 6" id="KW-0812">Transmembrane</keyword>
<feature type="transmembrane region" description="Helical" evidence="6">
    <location>
        <begin position="85"/>
        <end position="105"/>
    </location>
</feature>
<feature type="transmembrane region" description="Helical" evidence="6">
    <location>
        <begin position="223"/>
        <end position="244"/>
    </location>
</feature>
<feature type="transmembrane region" description="Helical" evidence="6">
    <location>
        <begin position="48"/>
        <end position="65"/>
    </location>
</feature>
<dbReference type="RefSeq" id="WP_036004978.1">
    <property type="nucleotide sequence ID" value="NZ_CP012746.1"/>
</dbReference>
<dbReference type="EMBL" id="CP012746">
    <property type="protein sequence ID" value="ALL65064.1"/>
    <property type="molecule type" value="Genomic_DNA"/>
</dbReference>
<comment type="subcellular location">
    <subcellularLocation>
        <location evidence="1">Membrane</location>
        <topology evidence="1">Multi-pass membrane protein</topology>
    </subcellularLocation>
</comment>
<reference evidence="7 8" key="1">
    <citation type="journal article" date="2014" name="Genome Announc.">
        <title>Draft Genome Sequence of the Haloacid-Degrading Burkholderia caribensis Strain MBA4.</title>
        <authorList>
            <person name="Pan Y."/>
            <person name="Kong K.F."/>
            <person name="Tsang J.S."/>
        </authorList>
    </citation>
    <scope>NUCLEOTIDE SEQUENCE [LARGE SCALE GENOMIC DNA]</scope>
    <source>
        <strain evidence="7 8">MBA4</strain>
    </source>
</reference>
<dbReference type="AlphaFoldDB" id="A0A0P0RA66"/>
<dbReference type="KEGG" id="bcai:K788_0002565"/>
<evidence type="ECO:0000313" key="8">
    <source>
        <dbReference type="Proteomes" id="UP000019146"/>
    </source>
</evidence>
<dbReference type="Proteomes" id="UP000019146">
    <property type="component" value="Chromosome 1"/>
</dbReference>